<evidence type="ECO:0000313" key="2">
    <source>
        <dbReference type="EMBL" id="PAV93202.1"/>
    </source>
</evidence>
<evidence type="ECO:0000313" key="3">
    <source>
        <dbReference type="Proteomes" id="UP000218231"/>
    </source>
</evidence>
<dbReference type="EMBL" id="LIAE01005622">
    <property type="protein sequence ID" value="PAV93202.1"/>
    <property type="molecule type" value="Genomic_DNA"/>
</dbReference>
<dbReference type="Proteomes" id="UP000218231">
    <property type="component" value="Unassembled WGS sequence"/>
</dbReference>
<organism evidence="2 3">
    <name type="scientific">Diploscapter pachys</name>
    <dbReference type="NCBI Taxonomy" id="2018661"/>
    <lineage>
        <taxon>Eukaryota</taxon>
        <taxon>Metazoa</taxon>
        <taxon>Ecdysozoa</taxon>
        <taxon>Nematoda</taxon>
        <taxon>Chromadorea</taxon>
        <taxon>Rhabditida</taxon>
        <taxon>Rhabditina</taxon>
        <taxon>Rhabditomorpha</taxon>
        <taxon>Rhabditoidea</taxon>
        <taxon>Rhabditidae</taxon>
        <taxon>Diploscapter</taxon>
    </lineage>
</organism>
<gene>
    <name evidence="2" type="ORF">WR25_03664</name>
</gene>
<sequence length="175" mass="16581">MDRTEGGGPAPDRGRRRGTRDAGGRGAGDCAGAARCDRGTGQDCRAGDAGSRARPPGQRAFAAVADRGERHGGPAAVDPAAGHAAARARRGGGAAVRAAGAAGAAQASAGQGAAAAIIAAGGAARDGAGVVRGQSVVGTGGTGRGGVPRRAGGRGGGRAAPRRARWLPAVAARVA</sequence>
<dbReference type="AlphaFoldDB" id="A0A2A2M450"/>
<comment type="caution">
    <text evidence="2">The sequence shown here is derived from an EMBL/GenBank/DDBJ whole genome shotgun (WGS) entry which is preliminary data.</text>
</comment>
<evidence type="ECO:0000256" key="1">
    <source>
        <dbReference type="SAM" id="MobiDB-lite"/>
    </source>
</evidence>
<accession>A0A2A2M450</accession>
<name>A0A2A2M450_9BILA</name>
<keyword evidence="3" id="KW-1185">Reference proteome</keyword>
<feature type="region of interest" description="Disordered" evidence="1">
    <location>
        <begin position="135"/>
        <end position="161"/>
    </location>
</feature>
<protein>
    <submittedName>
        <fullName evidence="2">Uncharacterized protein</fullName>
    </submittedName>
</protein>
<feature type="region of interest" description="Disordered" evidence="1">
    <location>
        <begin position="1"/>
        <end position="58"/>
    </location>
</feature>
<reference evidence="2 3" key="1">
    <citation type="journal article" date="2017" name="Curr. Biol.">
        <title>Genome architecture and evolution of a unichromosomal asexual nematode.</title>
        <authorList>
            <person name="Fradin H."/>
            <person name="Zegar C."/>
            <person name="Gutwein M."/>
            <person name="Lucas J."/>
            <person name="Kovtun M."/>
            <person name="Corcoran D."/>
            <person name="Baugh L.R."/>
            <person name="Kiontke K."/>
            <person name="Gunsalus K."/>
            <person name="Fitch D.H."/>
            <person name="Piano F."/>
        </authorList>
    </citation>
    <scope>NUCLEOTIDE SEQUENCE [LARGE SCALE GENOMIC DNA]</scope>
    <source>
        <strain evidence="2">PF1309</strain>
    </source>
</reference>
<proteinExistence type="predicted"/>